<protein>
    <submittedName>
        <fullName evidence="2">Uncharacterized protein</fullName>
    </submittedName>
</protein>
<accession>A0A9P6TXU0</accession>
<evidence type="ECO:0000256" key="1">
    <source>
        <dbReference type="SAM" id="MobiDB-lite"/>
    </source>
</evidence>
<feature type="compositionally biased region" description="Polar residues" evidence="1">
    <location>
        <begin position="113"/>
        <end position="124"/>
    </location>
</feature>
<evidence type="ECO:0000313" key="2">
    <source>
        <dbReference type="EMBL" id="KAG0251826.1"/>
    </source>
</evidence>
<keyword evidence="3" id="KW-1185">Reference proteome</keyword>
<dbReference type="AlphaFoldDB" id="A0A9P6TXU0"/>
<reference evidence="2" key="1">
    <citation type="journal article" date="2020" name="Fungal Divers.">
        <title>Resolving the Mortierellaceae phylogeny through synthesis of multi-gene phylogenetics and phylogenomics.</title>
        <authorList>
            <person name="Vandepol N."/>
            <person name="Liber J."/>
            <person name="Desiro A."/>
            <person name="Na H."/>
            <person name="Kennedy M."/>
            <person name="Barry K."/>
            <person name="Grigoriev I.V."/>
            <person name="Miller A.N."/>
            <person name="O'Donnell K."/>
            <person name="Stajich J.E."/>
            <person name="Bonito G."/>
        </authorList>
    </citation>
    <scope>NUCLEOTIDE SEQUENCE</scope>
    <source>
        <strain evidence="2">BC1065</strain>
    </source>
</reference>
<organism evidence="2 3">
    <name type="scientific">Actinomortierella ambigua</name>
    <dbReference type="NCBI Taxonomy" id="1343610"/>
    <lineage>
        <taxon>Eukaryota</taxon>
        <taxon>Fungi</taxon>
        <taxon>Fungi incertae sedis</taxon>
        <taxon>Mucoromycota</taxon>
        <taxon>Mortierellomycotina</taxon>
        <taxon>Mortierellomycetes</taxon>
        <taxon>Mortierellales</taxon>
        <taxon>Mortierellaceae</taxon>
        <taxon>Actinomortierella</taxon>
    </lineage>
</organism>
<dbReference type="EMBL" id="JAAAJB010000716">
    <property type="protein sequence ID" value="KAG0251826.1"/>
    <property type="molecule type" value="Genomic_DNA"/>
</dbReference>
<dbReference type="OrthoDB" id="10609116at2759"/>
<feature type="region of interest" description="Disordered" evidence="1">
    <location>
        <begin position="113"/>
        <end position="133"/>
    </location>
</feature>
<proteinExistence type="predicted"/>
<comment type="caution">
    <text evidence="2">The sequence shown here is derived from an EMBL/GenBank/DDBJ whole genome shotgun (WGS) entry which is preliminary data.</text>
</comment>
<evidence type="ECO:0000313" key="3">
    <source>
        <dbReference type="Proteomes" id="UP000807716"/>
    </source>
</evidence>
<name>A0A9P6TXU0_9FUNG</name>
<gene>
    <name evidence="2" type="ORF">DFQ27_008502</name>
</gene>
<sequence>MPIPQSFDLPYGCTGDRTWVHPKGAAYQAQDTAVFQDRLRDYELQLAQYNQMYGRGNYSRPPMNQQYGYNNGFSSGGYFGRGGMGGGGLNKGLMGFLGGSLIGGGIGRAIGSHQPSNSYNDPSQGSGGSFFDNNQGMVGGSTDYLGGGGGSSFFDNDQGGNTSDYLGGVGGGSSFFDQVGNDPSGGFGGGSFFDQGGSTNDF</sequence>
<dbReference type="Proteomes" id="UP000807716">
    <property type="component" value="Unassembled WGS sequence"/>
</dbReference>